<keyword evidence="3" id="KW-0378">Hydrolase</keyword>
<keyword evidence="2" id="KW-0479">Metal-binding</keyword>
<comment type="caution">
    <text evidence="6">The sequence shown here is derived from an EMBL/GenBank/DDBJ whole genome shotgun (WGS) entry which is preliminary data.</text>
</comment>
<dbReference type="GO" id="GO:0031012">
    <property type="term" value="C:extracellular matrix"/>
    <property type="evidence" value="ECO:0007669"/>
    <property type="project" value="InterPro"/>
</dbReference>
<dbReference type="Gene3D" id="3.40.390.10">
    <property type="entry name" value="Collagenase (Catalytic Domain)"/>
    <property type="match status" value="1"/>
</dbReference>
<evidence type="ECO:0000313" key="7">
    <source>
        <dbReference type="Proteomes" id="UP000318288"/>
    </source>
</evidence>
<dbReference type="Proteomes" id="UP000318288">
    <property type="component" value="Unassembled WGS sequence"/>
</dbReference>
<dbReference type="PRINTS" id="PR00138">
    <property type="entry name" value="MATRIXIN"/>
</dbReference>
<proteinExistence type="predicted"/>
<gene>
    <name evidence="6" type="ORF">Poly51_50510</name>
</gene>
<dbReference type="InterPro" id="IPR021190">
    <property type="entry name" value="Pept_M10A"/>
</dbReference>
<dbReference type="AlphaFoldDB" id="A0A5C6EDZ4"/>
<name>A0A5C6EDZ4_9BACT</name>
<keyword evidence="1" id="KW-0645">Protease</keyword>
<dbReference type="GO" id="GO:0004222">
    <property type="term" value="F:metalloendopeptidase activity"/>
    <property type="evidence" value="ECO:0007669"/>
    <property type="project" value="InterPro"/>
</dbReference>
<dbReference type="Pfam" id="PF00413">
    <property type="entry name" value="Peptidase_M10"/>
    <property type="match status" value="1"/>
</dbReference>
<dbReference type="InterPro" id="IPR001818">
    <property type="entry name" value="Pept_M10_metallopeptidase"/>
</dbReference>
<evidence type="ECO:0000256" key="4">
    <source>
        <dbReference type="ARBA" id="ARBA00022833"/>
    </source>
</evidence>
<dbReference type="EMBL" id="SJPW01000007">
    <property type="protein sequence ID" value="TWU47252.1"/>
    <property type="molecule type" value="Genomic_DNA"/>
</dbReference>
<protein>
    <submittedName>
        <fullName evidence="6">Matrixin</fullName>
    </submittedName>
</protein>
<evidence type="ECO:0000256" key="3">
    <source>
        <dbReference type="ARBA" id="ARBA00022801"/>
    </source>
</evidence>
<keyword evidence="4" id="KW-0862">Zinc</keyword>
<evidence type="ECO:0000256" key="1">
    <source>
        <dbReference type="ARBA" id="ARBA00022670"/>
    </source>
</evidence>
<evidence type="ECO:0000259" key="5">
    <source>
        <dbReference type="Pfam" id="PF00413"/>
    </source>
</evidence>
<dbReference type="InterPro" id="IPR024079">
    <property type="entry name" value="MetalloPept_cat_dom_sf"/>
</dbReference>
<accession>A0A5C6EDZ4</accession>
<keyword evidence="7" id="KW-1185">Reference proteome</keyword>
<dbReference type="GO" id="GO:0006508">
    <property type="term" value="P:proteolysis"/>
    <property type="evidence" value="ECO:0007669"/>
    <property type="project" value="UniProtKB-KW"/>
</dbReference>
<dbReference type="SUPFAM" id="SSF55486">
    <property type="entry name" value="Metalloproteases ('zincins'), catalytic domain"/>
    <property type="match status" value="1"/>
</dbReference>
<feature type="domain" description="Peptidase M10 metallopeptidase" evidence="5">
    <location>
        <begin position="120"/>
        <end position="219"/>
    </location>
</feature>
<organism evidence="6 7">
    <name type="scientific">Rubripirellula tenax</name>
    <dbReference type="NCBI Taxonomy" id="2528015"/>
    <lineage>
        <taxon>Bacteria</taxon>
        <taxon>Pseudomonadati</taxon>
        <taxon>Planctomycetota</taxon>
        <taxon>Planctomycetia</taxon>
        <taxon>Pirellulales</taxon>
        <taxon>Pirellulaceae</taxon>
        <taxon>Rubripirellula</taxon>
    </lineage>
</organism>
<reference evidence="6 7" key="1">
    <citation type="submission" date="2019-02" db="EMBL/GenBank/DDBJ databases">
        <title>Deep-cultivation of Planctomycetes and their phenomic and genomic characterization uncovers novel biology.</title>
        <authorList>
            <person name="Wiegand S."/>
            <person name="Jogler M."/>
            <person name="Boedeker C."/>
            <person name="Pinto D."/>
            <person name="Vollmers J."/>
            <person name="Rivas-Marin E."/>
            <person name="Kohn T."/>
            <person name="Peeters S.H."/>
            <person name="Heuer A."/>
            <person name="Rast P."/>
            <person name="Oberbeckmann S."/>
            <person name="Bunk B."/>
            <person name="Jeske O."/>
            <person name="Meyerdierks A."/>
            <person name="Storesund J.E."/>
            <person name="Kallscheuer N."/>
            <person name="Luecker S."/>
            <person name="Lage O.M."/>
            <person name="Pohl T."/>
            <person name="Merkel B.J."/>
            <person name="Hornburger P."/>
            <person name="Mueller R.-W."/>
            <person name="Bruemmer F."/>
            <person name="Labrenz M."/>
            <person name="Spormann A.M."/>
            <person name="Op Den Camp H."/>
            <person name="Overmann J."/>
            <person name="Amann R."/>
            <person name="Jetten M.S.M."/>
            <person name="Mascher T."/>
            <person name="Medema M.H."/>
            <person name="Devos D.P."/>
            <person name="Kaster A.-K."/>
            <person name="Ovreas L."/>
            <person name="Rohde M."/>
            <person name="Galperin M.Y."/>
            <person name="Jogler C."/>
        </authorList>
    </citation>
    <scope>NUCLEOTIDE SEQUENCE [LARGE SCALE GENOMIC DNA]</scope>
    <source>
        <strain evidence="6 7">Poly51</strain>
    </source>
</reference>
<evidence type="ECO:0000256" key="2">
    <source>
        <dbReference type="ARBA" id="ARBA00022723"/>
    </source>
</evidence>
<sequence length="681" mass="75455">MPRPKRLRRPHAANFETLESRTLLAAFGTPWPEPRDLTISFPADGVAIGNRVNDLAETLDQAGDTQQWQELILRAYQTWAIHADINIGLRNDFDVAFGSHGMTNNDPRFGEFRIGAFPQQGLLASSLPFQSVAGTYSGDLLLNSNQNFKLHDWNDDTGPDTTQWDPLDRDLFSVLLHESGNTLGVDDNLTEWSVMFGQYTVPKGLLSPEDISEIQSLYGLRSDPYEALSNDDVQMATLLPQPINFAPATDVVRTRASIVSATDIDHYKFVPATGQDSVTIKVKSAGISLLRSRLEVIDAAGEVLQSSAAASVFDNDHSITLTGINGSAEIMVRVLADDTDDVYSVGDYVLELDYRSAADQQLDHVPGDYASGADALFTGFDLADPEDVRQTIASADTVSSTIASTDRFEVISSVASAADADVWKIVAPDSARQSLQVSVSGVGQAHPEIMVRVIDSTGQQVGSSARLRNDGSWTVEVTSPTVGAEYFVRISIDPSSAVHVGNYVAVAEFITPSQQMNELVSGDASSEMDEFYRWTAGKSKLYRFDLSASDGSSTEGIRMRIYDAETSELRMVIGVQNDITRSGLAWLDQGDYLIRITAFEANDAPVDAIHFTLTCDGLSDDQDDDPYDPDTDPYYDAYYYEYNPAYYYYYYSTYEYYYNWDEYYEYDGDPDYQYYYTGEYP</sequence>
<dbReference type="RefSeq" id="WP_146460923.1">
    <property type="nucleotide sequence ID" value="NZ_SJPW01000007.1"/>
</dbReference>
<evidence type="ECO:0000313" key="6">
    <source>
        <dbReference type="EMBL" id="TWU47252.1"/>
    </source>
</evidence>
<dbReference type="GO" id="GO:0008270">
    <property type="term" value="F:zinc ion binding"/>
    <property type="evidence" value="ECO:0007669"/>
    <property type="project" value="InterPro"/>
</dbReference>
<dbReference type="OrthoDB" id="289794at2"/>